<dbReference type="InterPro" id="IPR032710">
    <property type="entry name" value="NTF2-like_dom_sf"/>
</dbReference>
<protein>
    <recommendedName>
        <fullName evidence="1">NTF2 domain-containing protein</fullName>
    </recommendedName>
</protein>
<organism evidence="2">
    <name type="scientific">viral metagenome</name>
    <dbReference type="NCBI Taxonomy" id="1070528"/>
    <lineage>
        <taxon>unclassified sequences</taxon>
        <taxon>metagenomes</taxon>
        <taxon>organismal metagenomes</taxon>
    </lineage>
</organism>
<proteinExistence type="predicted"/>
<dbReference type="InterPro" id="IPR018222">
    <property type="entry name" value="Nuclear_transport_factor_2_euk"/>
</dbReference>
<feature type="domain" description="NTF2" evidence="1">
    <location>
        <begin position="6"/>
        <end position="124"/>
    </location>
</feature>
<sequence>MTFEQIAYNFAYYFVQTYNHNPYDLSPVFLPNTIISHNENNIVGPIDSLNYLVLSSNIKNIDIPANSLNFQPSLNGTILINLYGTFQQSGIFSLSGGLKNIIITMIIVPDIYGNYYLQNLILKTKERGDIFTSSNTCINMKF</sequence>
<dbReference type="AlphaFoldDB" id="A0A6C0EA84"/>
<dbReference type="EMBL" id="MN739757">
    <property type="protein sequence ID" value="QHT25169.1"/>
    <property type="molecule type" value="Genomic_DNA"/>
</dbReference>
<dbReference type="SUPFAM" id="SSF54427">
    <property type="entry name" value="NTF2-like"/>
    <property type="match status" value="1"/>
</dbReference>
<evidence type="ECO:0000259" key="1">
    <source>
        <dbReference type="PROSITE" id="PS50177"/>
    </source>
</evidence>
<name>A0A6C0EA84_9ZZZZ</name>
<evidence type="ECO:0000313" key="2">
    <source>
        <dbReference type="EMBL" id="QHT25169.1"/>
    </source>
</evidence>
<dbReference type="PROSITE" id="PS50177">
    <property type="entry name" value="NTF2_DOMAIN"/>
    <property type="match status" value="1"/>
</dbReference>
<accession>A0A6C0EA84</accession>
<reference evidence="2" key="1">
    <citation type="journal article" date="2020" name="Nature">
        <title>Giant virus diversity and host interactions through global metagenomics.</title>
        <authorList>
            <person name="Schulz F."/>
            <person name="Roux S."/>
            <person name="Paez-Espino D."/>
            <person name="Jungbluth S."/>
            <person name="Walsh D.A."/>
            <person name="Denef V.J."/>
            <person name="McMahon K.D."/>
            <person name="Konstantinidis K.T."/>
            <person name="Eloe-Fadrosh E.A."/>
            <person name="Kyrpides N.C."/>
            <person name="Woyke T."/>
        </authorList>
    </citation>
    <scope>NUCLEOTIDE SEQUENCE</scope>
    <source>
        <strain evidence="2">GVMAG-M-3300023179-150</strain>
    </source>
</reference>
<dbReference type="Gene3D" id="3.10.450.50">
    <property type="match status" value="1"/>
</dbReference>